<reference evidence="1" key="1">
    <citation type="submission" date="2020-07" db="EMBL/GenBank/DDBJ databases">
        <title>The High-quality genome of the commercially important snow crab, Chionoecetes opilio.</title>
        <authorList>
            <person name="Jeong J.-H."/>
            <person name="Ryu S."/>
        </authorList>
    </citation>
    <scope>NUCLEOTIDE SEQUENCE</scope>
    <source>
        <strain evidence="1">MADBK_172401_WGS</strain>
        <tissue evidence="1">Digestive gland</tissue>
    </source>
</reference>
<dbReference type="AlphaFoldDB" id="A0A8J5CVG1"/>
<comment type="caution">
    <text evidence="1">The sequence shown here is derived from an EMBL/GenBank/DDBJ whole genome shotgun (WGS) entry which is preliminary data.</text>
</comment>
<protein>
    <submittedName>
        <fullName evidence="1">Uncharacterized protein</fullName>
    </submittedName>
</protein>
<dbReference type="Proteomes" id="UP000770661">
    <property type="component" value="Unassembled WGS sequence"/>
</dbReference>
<keyword evidence="2" id="KW-1185">Reference proteome</keyword>
<dbReference type="OrthoDB" id="6377176at2759"/>
<organism evidence="1 2">
    <name type="scientific">Chionoecetes opilio</name>
    <name type="common">Atlantic snow crab</name>
    <name type="synonym">Cancer opilio</name>
    <dbReference type="NCBI Taxonomy" id="41210"/>
    <lineage>
        <taxon>Eukaryota</taxon>
        <taxon>Metazoa</taxon>
        <taxon>Ecdysozoa</taxon>
        <taxon>Arthropoda</taxon>
        <taxon>Crustacea</taxon>
        <taxon>Multicrustacea</taxon>
        <taxon>Malacostraca</taxon>
        <taxon>Eumalacostraca</taxon>
        <taxon>Eucarida</taxon>
        <taxon>Decapoda</taxon>
        <taxon>Pleocyemata</taxon>
        <taxon>Brachyura</taxon>
        <taxon>Eubrachyura</taxon>
        <taxon>Majoidea</taxon>
        <taxon>Majidae</taxon>
        <taxon>Chionoecetes</taxon>
    </lineage>
</organism>
<proteinExistence type="predicted"/>
<sequence length="115" mass="13120">MKDEEEEPALGQVASELYLATVGRFHPSILSRTFSGVRICCPAEPPSRTGTKTSVRVMERDGGEDSVEAYREITRENEEAEELMRRVMPEAIWSVTQTYEACQALYRDNDLPFRM</sequence>
<gene>
    <name evidence="1" type="ORF">GWK47_044220</name>
</gene>
<dbReference type="EMBL" id="JACEEZ010009310">
    <property type="protein sequence ID" value="KAG0722584.1"/>
    <property type="molecule type" value="Genomic_DNA"/>
</dbReference>
<evidence type="ECO:0000313" key="2">
    <source>
        <dbReference type="Proteomes" id="UP000770661"/>
    </source>
</evidence>
<accession>A0A8J5CVG1</accession>
<name>A0A8J5CVG1_CHIOP</name>
<evidence type="ECO:0000313" key="1">
    <source>
        <dbReference type="EMBL" id="KAG0722584.1"/>
    </source>
</evidence>